<comment type="function">
    <text evidence="9 10">This protein specifically catalyzes the removal of signal peptides from prolipoproteins.</text>
</comment>
<comment type="similarity">
    <text evidence="1 9 11">Belongs to the peptidase A8 family.</text>
</comment>
<dbReference type="PANTHER" id="PTHR33695:SF1">
    <property type="entry name" value="LIPOPROTEIN SIGNAL PEPTIDASE"/>
    <property type="match status" value="1"/>
</dbReference>
<evidence type="ECO:0000256" key="4">
    <source>
        <dbReference type="ARBA" id="ARBA00022692"/>
    </source>
</evidence>
<comment type="subcellular location">
    <subcellularLocation>
        <location evidence="9">Cell membrane</location>
        <topology evidence="9">Multi-pass membrane protein</topology>
    </subcellularLocation>
</comment>
<feature type="region of interest" description="Disordered" evidence="12">
    <location>
        <begin position="1"/>
        <end position="23"/>
    </location>
</feature>
<protein>
    <recommendedName>
        <fullName evidence="9">Lipoprotein signal peptidase</fullName>
        <ecNumber evidence="9">3.4.23.36</ecNumber>
    </recommendedName>
    <alternativeName>
        <fullName evidence="9">Prolipoprotein signal peptidase</fullName>
    </alternativeName>
    <alternativeName>
        <fullName evidence="9">Signal peptidase II</fullName>
        <shortName evidence="9">SPase II</shortName>
    </alternativeName>
</protein>
<dbReference type="GO" id="GO:0005886">
    <property type="term" value="C:plasma membrane"/>
    <property type="evidence" value="ECO:0007669"/>
    <property type="project" value="UniProtKB-SubCell"/>
</dbReference>
<dbReference type="GO" id="GO:0004190">
    <property type="term" value="F:aspartic-type endopeptidase activity"/>
    <property type="evidence" value="ECO:0007669"/>
    <property type="project" value="UniProtKB-UniRule"/>
</dbReference>
<evidence type="ECO:0000256" key="2">
    <source>
        <dbReference type="ARBA" id="ARBA00022475"/>
    </source>
</evidence>
<feature type="active site" evidence="9">
    <location>
        <position position="140"/>
    </location>
</feature>
<dbReference type="Pfam" id="PF01252">
    <property type="entry name" value="Peptidase_A8"/>
    <property type="match status" value="1"/>
</dbReference>
<evidence type="ECO:0000256" key="3">
    <source>
        <dbReference type="ARBA" id="ARBA00022670"/>
    </source>
</evidence>
<dbReference type="EMBL" id="CATZAT010000006">
    <property type="protein sequence ID" value="CAJ0794922.1"/>
    <property type="molecule type" value="Genomic_DNA"/>
</dbReference>
<feature type="active site" evidence="9">
    <location>
        <position position="158"/>
    </location>
</feature>
<evidence type="ECO:0000313" key="13">
    <source>
        <dbReference type="EMBL" id="CAJ0794922.1"/>
    </source>
</evidence>
<accession>A0ABC8QF07</accession>
<dbReference type="PANTHER" id="PTHR33695">
    <property type="entry name" value="LIPOPROTEIN SIGNAL PEPTIDASE"/>
    <property type="match status" value="1"/>
</dbReference>
<name>A0ABC8QF07_9RALS</name>
<feature type="transmembrane region" description="Helical" evidence="9">
    <location>
        <begin position="150"/>
        <end position="170"/>
    </location>
</feature>
<feature type="transmembrane region" description="Helical" evidence="9">
    <location>
        <begin position="88"/>
        <end position="106"/>
    </location>
</feature>
<evidence type="ECO:0000313" key="14">
    <source>
        <dbReference type="Proteomes" id="UP001189663"/>
    </source>
</evidence>
<gene>
    <name evidence="13" type="primary">lspA_1</name>
    <name evidence="9" type="synonym">lspA</name>
    <name evidence="13" type="ORF">LMG18096_03040</name>
</gene>
<feature type="transmembrane region" description="Helical" evidence="9">
    <location>
        <begin position="27"/>
        <end position="48"/>
    </location>
</feature>
<dbReference type="EC" id="3.4.23.36" evidence="9"/>
<dbReference type="NCBIfam" id="TIGR00077">
    <property type="entry name" value="lspA"/>
    <property type="match status" value="1"/>
</dbReference>
<evidence type="ECO:0000256" key="9">
    <source>
        <dbReference type="HAMAP-Rule" id="MF_00161"/>
    </source>
</evidence>
<dbReference type="Proteomes" id="UP001189663">
    <property type="component" value="Unassembled WGS sequence"/>
</dbReference>
<evidence type="ECO:0000256" key="1">
    <source>
        <dbReference type="ARBA" id="ARBA00006139"/>
    </source>
</evidence>
<dbReference type="AlphaFoldDB" id="A0ABC8QF07"/>
<sequence length="178" mass="19425">MATTRAARNGGKSKSIGLKKSGGGHGVGPWLGLAVIWILLDQLTKVAILKTFTYGESRPVTGFFNLVLAYNKGAAFSFLAAAGGWQRWFFTGLGVAAALFIVWLLKRHSGQKLFCFALALILGGALGNVIDRVIYGHVVDFLDFYLHNYHWPAFNVADCGITIGAVLLIVDELRRVRR</sequence>
<reference evidence="13 14" key="1">
    <citation type="submission" date="2023-07" db="EMBL/GenBank/DDBJ databases">
        <authorList>
            <person name="Peeters C."/>
        </authorList>
    </citation>
    <scope>NUCLEOTIDE SEQUENCE [LARGE SCALE GENOMIC DNA]</scope>
    <source>
        <strain evidence="13 14">LMG 18096</strain>
    </source>
</reference>
<dbReference type="HAMAP" id="MF_00161">
    <property type="entry name" value="LspA"/>
    <property type="match status" value="1"/>
</dbReference>
<evidence type="ECO:0000256" key="5">
    <source>
        <dbReference type="ARBA" id="ARBA00022750"/>
    </source>
</evidence>
<evidence type="ECO:0000256" key="10">
    <source>
        <dbReference type="RuleBase" id="RU000594"/>
    </source>
</evidence>
<comment type="caution">
    <text evidence="13">The sequence shown here is derived from an EMBL/GenBank/DDBJ whole genome shotgun (WGS) entry which is preliminary data.</text>
</comment>
<evidence type="ECO:0000256" key="7">
    <source>
        <dbReference type="ARBA" id="ARBA00022989"/>
    </source>
</evidence>
<keyword evidence="8 9" id="KW-0472">Membrane</keyword>
<evidence type="ECO:0000256" key="11">
    <source>
        <dbReference type="RuleBase" id="RU004181"/>
    </source>
</evidence>
<keyword evidence="7 9" id="KW-1133">Transmembrane helix</keyword>
<keyword evidence="13" id="KW-0449">Lipoprotein</keyword>
<comment type="pathway">
    <text evidence="9">Protein modification; lipoprotein biosynthesis (signal peptide cleavage).</text>
</comment>
<keyword evidence="3 9" id="KW-0645">Protease</keyword>
<proteinExistence type="inferred from homology"/>
<dbReference type="PROSITE" id="PS00855">
    <property type="entry name" value="SPASE_II"/>
    <property type="match status" value="1"/>
</dbReference>
<keyword evidence="14" id="KW-1185">Reference proteome</keyword>
<dbReference type="InterPro" id="IPR001872">
    <property type="entry name" value="Peptidase_A8"/>
</dbReference>
<evidence type="ECO:0000256" key="8">
    <source>
        <dbReference type="ARBA" id="ARBA00023136"/>
    </source>
</evidence>
<evidence type="ECO:0000256" key="6">
    <source>
        <dbReference type="ARBA" id="ARBA00022801"/>
    </source>
</evidence>
<dbReference type="RefSeq" id="WP_037031476.1">
    <property type="nucleotide sequence ID" value="NZ_CATVZT010000003.1"/>
</dbReference>
<feature type="compositionally biased region" description="Low complexity" evidence="12">
    <location>
        <begin position="10"/>
        <end position="19"/>
    </location>
</feature>
<dbReference type="GO" id="GO:0006508">
    <property type="term" value="P:proteolysis"/>
    <property type="evidence" value="ECO:0007669"/>
    <property type="project" value="UniProtKB-KW"/>
</dbReference>
<keyword evidence="5 9" id="KW-0064">Aspartyl protease</keyword>
<evidence type="ECO:0000256" key="12">
    <source>
        <dbReference type="SAM" id="MobiDB-lite"/>
    </source>
</evidence>
<feature type="transmembrane region" description="Helical" evidence="9">
    <location>
        <begin position="113"/>
        <end position="130"/>
    </location>
</feature>
<comment type="catalytic activity">
    <reaction evidence="9 10">
        <text>Release of signal peptides from bacterial membrane prolipoproteins. Hydrolyzes -Xaa-Yaa-Zaa-|-(S,diacylglyceryl)Cys-, in which Xaa is hydrophobic (preferably Leu), and Yaa (Ala or Ser) and Zaa (Gly or Ala) have small, neutral side chains.</text>
        <dbReference type="EC" id="3.4.23.36"/>
    </reaction>
</comment>
<keyword evidence="4 9" id="KW-0812">Transmembrane</keyword>
<keyword evidence="2 9" id="KW-1003">Cell membrane</keyword>
<dbReference type="PRINTS" id="PR00781">
    <property type="entry name" value="LIPOSIGPTASE"/>
</dbReference>
<organism evidence="13 14">
    <name type="scientific">Ralstonia holmesii</name>
    <dbReference type="NCBI Taxonomy" id="3058602"/>
    <lineage>
        <taxon>Bacteria</taxon>
        <taxon>Pseudomonadati</taxon>
        <taxon>Pseudomonadota</taxon>
        <taxon>Betaproteobacteria</taxon>
        <taxon>Burkholderiales</taxon>
        <taxon>Burkholderiaceae</taxon>
        <taxon>Ralstonia</taxon>
    </lineage>
</organism>
<keyword evidence="6 9" id="KW-0378">Hydrolase</keyword>